<evidence type="ECO:0000256" key="5">
    <source>
        <dbReference type="SAM" id="Phobius"/>
    </source>
</evidence>
<dbReference type="AlphaFoldDB" id="A0A0K6I637"/>
<evidence type="ECO:0000256" key="2">
    <source>
        <dbReference type="ARBA" id="ARBA00022692"/>
    </source>
</evidence>
<feature type="transmembrane region" description="Helical" evidence="5">
    <location>
        <begin position="182"/>
        <end position="205"/>
    </location>
</feature>
<dbReference type="InterPro" id="IPR050638">
    <property type="entry name" value="AA-Vitamin_Transporters"/>
</dbReference>
<feature type="domain" description="EamA" evidence="6">
    <location>
        <begin position="152"/>
        <end position="285"/>
    </location>
</feature>
<protein>
    <submittedName>
        <fullName evidence="7">Uncharacterized membrane protein</fullName>
    </submittedName>
</protein>
<gene>
    <name evidence="7" type="ORF">Ga0061067_11056</name>
</gene>
<keyword evidence="4 5" id="KW-0472">Membrane</keyword>
<feature type="transmembrane region" description="Helical" evidence="5">
    <location>
        <begin position="268"/>
        <end position="285"/>
    </location>
</feature>
<dbReference type="RefSeq" id="WP_055456389.1">
    <property type="nucleotide sequence ID" value="NZ_CYHE01000010.1"/>
</dbReference>
<evidence type="ECO:0000313" key="8">
    <source>
        <dbReference type="Proteomes" id="UP000183900"/>
    </source>
</evidence>
<name>A0A0K6I637_9HYPH</name>
<comment type="subcellular location">
    <subcellularLocation>
        <location evidence="1">Membrane</location>
        <topology evidence="1">Multi-pass membrane protein</topology>
    </subcellularLocation>
</comment>
<feature type="transmembrane region" description="Helical" evidence="5">
    <location>
        <begin position="211"/>
        <end position="232"/>
    </location>
</feature>
<feature type="domain" description="EamA" evidence="6">
    <location>
        <begin position="6"/>
        <end position="138"/>
    </location>
</feature>
<keyword evidence="8" id="KW-1185">Reference proteome</keyword>
<proteinExistence type="predicted"/>
<sequence length="295" mass="31028">MSFAAWLLLFFLSALWGGSFLFAKVAVAEIPPLMLVFLRVLIAAAVLHMVLRFTPHRFPRDPKMLASFLVMGLLNNAVPFSLIFWGQTGIAAGLASILNATTPIFTFLIAAVVLHQEPVTANRIAGVLLGLSGVALMLSSSLAGLSSDPLWAQAACLGAALSYGLAGAFGRRFKGMPPLVTATGQITGSTVLMLPVALFSAGSWSPADVSLLVWSNVLALAVLATALGYMIFFRLLGEAGATNTSTVTLLVPVCALGFGYLLLGERLYPVQFAGLGILLSGLVLLDGRILKLLRP</sequence>
<evidence type="ECO:0000256" key="1">
    <source>
        <dbReference type="ARBA" id="ARBA00004141"/>
    </source>
</evidence>
<dbReference type="InterPro" id="IPR037185">
    <property type="entry name" value="EmrE-like"/>
</dbReference>
<feature type="transmembrane region" description="Helical" evidence="5">
    <location>
        <begin position="244"/>
        <end position="262"/>
    </location>
</feature>
<feature type="transmembrane region" description="Helical" evidence="5">
    <location>
        <begin position="33"/>
        <end position="53"/>
    </location>
</feature>
<dbReference type="EMBL" id="CYHE01000010">
    <property type="protein sequence ID" value="CUA98584.1"/>
    <property type="molecule type" value="Genomic_DNA"/>
</dbReference>
<dbReference type="InterPro" id="IPR000620">
    <property type="entry name" value="EamA_dom"/>
</dbReference>
<feature type="transmembrane region" description="Helical" evidence="5">
    <location>
        <begin position="65"/>
        <end position="85"/>
    </location>
</feature>
<evidence type="ECO:0000256" key="3">
    <source>
        <dbReference type="ARBA" id="ARBA00022989"/>
    </source>
</evidence>
<evidence type="ECO:0000256" key="4">
    <source>
        <dbReference type="ARBA" id="ARBA00023136"/>
    </source>
</evidence>
<keyword evidence="3 5" id="KW-1133">Transmembrane helix</keyword>
<dbReference type="OrthoDB" id="9810556at2"/>
<feature type="transmembrane region" description="Helical" evidence="5">
    <location>
        <begin position="151"/>
        <end position="170"/>
    </location>
</feature>
<reference evidence="8" key="1">
    <citation type="submission" date="2015-08" db="EMBL/GenBank/DDBJ databases">
        <authorList>
            <person name="Varghese N."/>
        </authorList>
    </citation>
    <scope>NUCLEOTIDE SEQUENCE [LARGE SCALE GENOMIC DNA]</scope>
    <source>
        <strain evidence="8">DSM 23407</strain>
    </source>
</reference>
<keyword evidence="2 5" id="KW-0812">Transmembrane</keyword>
<dbReference type="Proteomes" id="UP000183900">
    <property type="component" value="Unassembled WGS sequence"/>
</dbReference>
<evidence type="ECO:0000313" key="7">
    <source>
        <dbReference type="EMBL" id="CUA98584.1"/>
    </source>
</evidence>
<evidence type="ECO:0000259" key="6">
    <source>
        <dbReference type="Pfam" id="PF00892"/>
    </source>
</evidence>
<accession>A0A0K6I637</accession>
<dbReference type="Pfam" id="PF00892">
    <property type="entry name" value="EamA"/>
    <property type="match status" value="2"/>
</dbReference>
<dbReference type="SUPFAM" id="SSF103481">
    <property type="entry name" value="Multidrug resistance efflux transporter EmrE"/>
    <property type="match status" value="2"/>
</dbReference>
<dbReference type="GO" id="GO:0016020">
    <property type="term" value="C:membrane"/>
    <property type="evidence" value="ECO:0007669"/>
    <property type="project" value="UniProtKB-SubCell"/>
</dbReference>
<dbReference type="PANTHER" id="PTHR32322">
    <property type="entry name" value="INNER MEMBRANE TRANSPORTER"/>
    <property type="match status" value="1"/>
</dbReference>
<dbReference type="PANTHER" id="PTHR32322:SF9">
    <property type="entry name" value="AMINO-ACID METABOLITE EFFLUX PUMP-RELATED"/>
    <property type="match status" value="1"/>
</dbReference>
<feature type="transmembrane region" description="Helical" evidence="5">
    <location>
        <begin position="126"/>
        <end position="145"/>
    </location>
</feature>
<organism evidence="7 8">
    <name type="scientific">Pannonibacter indicus</name>
    <dbReference type="NCBI Taxonomy" id="466044"/>
    <lineage>
        <taxon>Bacteria</taxon>
        <taxon>Pseudomonadati</taxon>
        <taxon>Pseudomonadota</taxon>
        <taxon>Alphaproteobacteria</taxon>
        <taxon>Hyphomicrobiales</taxon>
        <taxon>Stappiaceae</taxon>
        <taxon>Pannonibacter</taxon>
    </lineage>
</organism>
<feature type="transmembrane region" description="Helical" evidence="5">
    <location>
        <begin position="91"/>
        <end position="114"/>
    </location>
</feature>